<reference evidence="1 2" key="1">
    <citation type="submission" date="2016-10" db="EMBL/GenBank/DDBJ databases">
        <authorList>
            <person name="Varghese N."/>
            <person name="Submissions S."/>
        </authorList>
    </citation>
    <scope>NUCLEOTIDE SEQUENCE [LARGE SCALE GENOMIC DNA]</scope>
    <source>
        <strain evidence="1 2">BS2976</strain>
    </source>
</reference>
<dbReference type="EMBL" id="FNKM01000002">
    <property type="protein sequence ID" value="SDR28325.1"/>
    <property type="molecule type" value="Genomic_DNA"/>
</dbReference>
<dbReference type="Pfam" id="PF11745">
    <property type="entry name" value="DUF3304"/>
    <property type="match status" value="1"/>
</dbReference>
<evidence type="ECO:0008006" key="3">
    <source>
        <dbReference type="Google" id="ProtNLM"/>
    </source>
</evidence>
<evidence type="ECO:0000313" key="1">
    <source>
        <dbReference type="EMBL" id="SDR28325.1"/>
    </source>
</evidence>
<protein>
    <recommendedName>
        <fullName evidence="3">DUF3304 domain-containing protein</fullName>
    </recommendedName>
</protein>
<evidence type="ECO:0000313" key="2">
    <source>
        <dbReference type="Proteomes" id="UP000198740"/>
    </source>
</evidence>
<gene>
    <name evidence="1" type="ORF">SAMN04490186_4713</name>
</gene>
<organism evidence="1 2">
    <name type="scientific">Pseudomonas grimontii</name>
    <dbReference type="NCBI Taxonomy" id="129847"/>
    <lineage>
        <taxon>Bacteria</taxon>
        <taxon>Pseudomonadati</taxon>
        <taxon>Pseudomonadota</taxon>
        <taxon>Gammaproteobacteria</taxon>
        <taxon>Pseudomonadales</taxon>
        <taxon>Pseudomonadaceae</taxon>
        <taxon>Pseudomonas</taxon>
    </lineage>
</organism>
<accession>A0ABY0TRF5</accession>
<keyword evidence="2" id="KW-1185">Reference proteome</keyword>
<name>A0ABY0TRF5_9PSED</name>
<proteinExistence type="predicted"/>
<sequence>MCRSVRVEVITSCEAMQRTGAINFLAQRRFQVMGLSIRRMLLRSLYGFFGVSLLGCSSADNEMAAGNIRAVNHTLGAINWFSVNGYRAHGGGGSSCCIVMPIKWRPGLKANIEWEVDPDPFAKIKRKTIEYGFDEEAWVEHEGRFQRHSTAVDIPEWSGTESCGLKVHFLVCNQIKVTTSCWGYGSPNNPIKEPLDMKEPDVCPK</sequence>
<comment type="caution">
    <text evidence="1">The sequence shown here is derived from an EMBL/GenBank/DDBJ whole genome shotgun (WGS) entry which is preliminary data.</text>
</comment>
<dbReference type="InterPro" id="IPR021733">
    <property type="entry name" value="DUF3304"/>
</dbReference>
<dbReference type="Proteomes" id="UP000198740">
    <property type="component" value="Unassembled WGS sequence"/>
</dbReference>